<sequence length="76" mass="7753">MQRSATQFVIALTLSLFLGAATLAAVIAEVTGKGESDLTMPLVIGLVGANAQAIAYLFRLENGVARGEPPAPPGSQ</sequence>
<accession>A0A0F9IBU1</accession>
<evidence type="ECO:0000313" key="2">
    <source>
        <dbReference type="EMBL" id="KKM24967.1"/>
    </source>
</evidence>
<keyword evidence="1" id="KW-0812">Transmembrane</keyword>
<keyword evidence="1" id="KW-0472">Membrane</keyword>
<name>A0A0F9IBU1_9ZZZZ</name>
<reference evidence="2" key="1">
    <citation type="journal article" date="2015" name="Nature">
        <title>Complex archaea that bridge the gap between prokaryotes and eukaryotes.</title>
        <authorList>
            <person name="Spang A."/>
            <person name="Saw J.H."/>
            <person name="Jorgensen S.L."/>
            <person name="Zaremba-Niedzwiedzka K."/>
            <person name="Martijn J."/>
            <person name="Lind A.E."/>
            <person name="van Eijk R."/>
            <person name="Schleper C."/>
            <person name="Guy L."/>
            <person name="Ettema T.J."/>
        </authorList>
    </citation>
    <scope>NUCLEOTIDE SEQUENCE</scope>
</reference>
<evidence type="ECO:0000256" key="1">
    <source>
        <dbReference type="SAM" id="Phobius"/>
    </source>
</evidence>
<proteinExistence type="predicted"/>
<protein>
    <submittedName>
        <fullName evidence="2">Uncharacterized protein</fullName>
    </submittedName>
</protein>
<gene>
    <name evidence="2" type="ORF">LCGC14_1599770</name>
</gene>
<comment type="caution">
    <text evidence="2">The sequence shown here is derived from an EMBL/GenBank/DDBJ whole genome shotgun (WGS) entry which is preliminary data.</text>
</comment>
<keyword evidence="1" id="KW-1133">Transmembrane helix</keyword>
<organism evidence="2">
    <name type="scientific">marine sediment metagenome</name>
    <dbReference type="NCBI Taxonomy" id="412755"/>
    <lineage>
        <taxon>unclassified sequences</taxon>
        <taxon>metagenomes</taxon>
        <taxon>ecological metagenomes</taxon>
    </lineage>
</organism>
<dbReference type="AlphaFoldDB" id="A0A0F9IBU1"/>
<feature type="transmembrane region" description="Helical" evidence="1">
    <location>
        <begin position="38"/>
        <end position="58"/>
    </location>
</feature>
<dbReference type="EMBL" id="LAZR01012815">
    <property type="protein sequence ID" value="KKM24967.1"/>
    <property type="molecule type" value="Genomic_DNA"/>
</dbReference>